<keyword evidence="5" id="KW-1185">Reference proteome</keyword>
<organism evidence="3 5">
    <name type="scientific">Puccinia graminis f. sp. tritici</name>
    <dbReference type="NCBI Taxonomy" id="56615"/>
    <lineage>
        <taxon>Eukaryota</taxon>
        <taxon>Fungi</taxon>
        <taxon>Dikarya</taxon>
        <taxon>Basidiomycota</taxon>
        <taxon>Pucciniomycotina</taxon>
        <taxon>Pucciniomycetes</taxon>
        <taxon>Pucciniales</taxon>
        <taxon>Pucciniaceae</taxon>
        <taxon>Puccinia</taxon>
    </lineage>
</organism>
<reference evidence="5 6" key="1">
    <citation type="submission" date="2019-05" db="EMBL/GenBank/DDBJ databases">
        <title>Emergence of the Ug99 lineage of the wheat stem rust pathogen through somatic hybridization.</title>
        <authorList>
            <person name="Li F."/>
            <person name="Upadhyaya N.M."/>
            <person name="Sperschneider J."/>
            <person name="Matny O."/>
            <person name="Nguyen-Phuc H."/>
            <person name="Mago R."/>
            <person name="Raley C."/>
            <person name="Miller M.E."/>
            <person name="Silverstein K.A.T."/>
            <person name="Henningsen E."/>
            <person name="Hirsch C.D."/>
            <person name="Visser B."/>
            <person name="Pretorius Z.A."/>
            <person name="Steffenson B.J."/>
            <person name="Schwessinger B."/>
            <person name="Dodds P.N."/>
            <person name="Figueroa M."/>
        </authorList>
    </citation>
    <scope>NUCLEOTIDE SEQUENCE [LARGE SCALE GENOMIC DNA]</scope>
    <source>
        <strain evidence="3">21-0</strain>
        <strain evidence="4 6">Ug99</strain>
    </source>
</reference>
<proteinExistence type="predicted"/>
<evidence type="ECO:0000256" key="1">
    <source>
        <dbReference type="SAM" id="Phobius"/>
    </source>
</evidence>
<evidence type="ECO:0000313" key="4">
    <source>
        <dbReference type="EMBL" id="KAA1126273.1"/>
    </source>
</evidence>
<keyword evidence="1" id="KW-1133">Transmembrane helix</keyword>
<name>A0A5B0Q020_PUCGR</name>
<feature type="signal peptide" evidence="2">
    <location>
        <begin position="1"/>
        <end position="15"/>
    </location>
</feature>
<dbReference type="Proteomes" id="UP000325313">
    <property type="component" value="Unassembled WGS sequence"/>
</dbReference>
<evidence type="ECO:0000313" key="6">
    <source>
        <dbReference type="Proteomes" id="UP000325313"/>
    </source>
</evidence>
<gene>
    <name evidence="3" type="ORF">PGT21_035919</name>
    <name evidence="4" type="ORF">PGTUg99_023007</name>
</gene>
<feature type="transmembrane region" description="Helical" evidence="1">
    <location>
        <begin position="420"/>
        <end position="442"/>
    </location>
</feature>
<keyword evidence="1" id="KW-0812">Transmembrane</keyword>
<feature type="chain" id="PRO_5036366485" evidence="2">
    <location>
        <begin position="16"/>
        <end position="505"/>
    </location>
</feature>
<evidence type="ECO:0000313" key="3">
    <source>
        <dbReference type="EMBL" id="KAA1106528.1"/>
    </source>
</evidence>
<sequence length="505" mass="55511">MLALALVNSLTASFTTIITPTPMTVNVPIEGTELNLFSKKFAQLVANVEQSNAFPKINADQAKINQQISAVIGPVGLTSAYTSASRQLGYPGLITYLGTSFNSTTGGIVPAVPATQDAMEIDSDGPFNHNFRRYKLAFRFVDSTFKPSKKFPYHYTTIQQGFTTDINCRVLPANPTPQQAAFSVHPENNLILPGKDSNSSVWKYSVQCPSQGLPSFPTNRSIIMDPSGNMLLSQTCPGITFDGHEVPGSQLLILAGYGPMYSYITPRACEFMPYLTVSEVQYSSSSIVNISRIISREAVTPETAPIASTVLSSVRHTMNQYVSYRQNKVGDDVASLYGILSSIDSSNDLLLNRILEAYFCALVETRATIDKTPPLNGGRGHILAASIHDLLPEWTARFDGVWSYETLGWHKANESITSTIIGIVPIFLITITTIFLVLFSWLSLRGTQHLGDEPFNPNNLVMLLKAGRDGAMVEILGTQKTFGRDVRIQLHRNENQWQLRPVKFG</sequence>
<keyword evidence="1" id="KW-0472">Membrane</keyword>
<protein>
    <submittedName>
        <fullName evidence="3">Uncharacterized protein</fullName>
    </submittedName>
</protein>
<dbReference type="EMBL" id="VSWC01000040">
    <property type="protein sequence ID" value="KAA1106528.1"/>
    <property type="molecule type" value="Genomic_DNA"/>
</dbReference>
<comment type="caution">
    <text evidence="3">The sequence shown here is derived from an EMBL/GenBank/DDBJ whole genome shotgun (WGS) entry which is preliminary data.</text>
</comment>
<keyword evidence="2" id="KW-0732">Signal</keyword>
<evidence type="ECO:0000256" key="2">
    <source>
        <dbReference type="SAM" id="SignalP"/>
    </source>
</evidence>
<dbReference type="Proteomes" id="UP000324748">
    <property type="component" value="Unassembled WGS sequence"/>
</dbReference>
<dbReference type="AlphaFoldDB" id="A0A5B0Q020"/>
<dbReference type="OrthoDB" id="2507080at2759"/>
<accession>A0A5B0Q020</accession>
<dbReference type="EMBL" id="VDEP01000172">
    <property type="protein sequence ID" value="KAA1126273.1"/>
    <property type="molecule type" value="Genomic_DNA"/>
</dbReference>
<evidence type="ECO:0000313" key="5">
    <source>
        <dbReference type="Proteomes" id="UP000324748"/>
    </source>
</evidence>